<organism evidence="7">
    <name type="scientific">Pseudomonas vlassakiae</name>
    <dbReference type="NCBI Taxonomy" id="485888"/>
    <lineage>
        <taxon>Bacteria</taxon>
        <taxon>Pseudomonadati</taxon>
        <taxon>Pseudomonadota</taxon>
        <taxon>Gammaproteobacteria</taxon>
        <taxon>Pseudomonadales</taxon>
        <taxon>Pseudomonadaceae</taxon>
        <taxon>Pseudomonas</taxon>
    </lineage>
</organism>
<sequence length="359" mass="39267">MIKFTPTTLALGMLLGLAWPAEQALANTDKLCFYYDTRSKPSLTYEADLQTQYVPLNASIGTEFGNTPVPYVFPREGRSLYCYHDGSVVMRFRMTPIRPPLMLARSGGPGEVLATNVEGIGARILLSSPFSGEATADFIPEEGHSWVPFTAIRATPHGLSAFDMRALFFRAILVKTAPLAPGRYTIDSDMFIGNLDYANFGDVFKFRLKAEVIQSQCTVGADPVEPNPVPLGEFPRSNFSHIGYTTEKVNFRITLAACQTDPENNTYATLELNSEDAMIGPGLTSVFGLTRDSQAAGVGIEVFKGDGTPMPLNTEVPMTPLNNGNTIINLKAAFHQTEPSHKVRPGLAKGQLNFIVRYR</sequence>
<reference evidence="7 9" key="1">
    <citation type="journal article" date="2020" name="Microorganisms">
        <title>Reliable Identification of Environmental Pseudomonas Isolates Using the rpoD Gene.</title>
        <authorList>
            <consortium name="The Broad Institute Genome Sequencing Platform"/>
            <person name="Girard L."/>
            <person name="Lood C."/>
            <person name="Rokni-Zadeh H."/>
            <person name="van Noort V."/>
            <person name="Lavigne R."/>
            <person name="De Mot R."/>
        </authorList>
    </citation>
    <scope>NUCLEOTIDE SEQUENCE</scope>
    <source>
        <strain evidence="7 9">RW4S2</strain>
    </source>
</reference>
<evidence type="ECO:0000313" key="9">
    <source>
        <dbReference type="Proteomes" id="UP000628137"/>
    </source>
</evidence>
<comment type="caution">
    <text evidence="7">The sequence shown here is derived from an EMBL/GenBank/DDBJ whole genome shotgun (WGS) entry which is preliminary data.</text>
</comment>
<dbReference type="Proteomes" id="UP000628137">
    <property type="component" value="Unassembled WGS sequence"/>
</dbReference>
<keyword evidence="9" id="KW-1185">Reference proteome</keyword>
<gene>
    <name evidence="8" type="ORF">HU738_001395</name>
    <name evidence="7" type="ORF">HU738_21765</name>
</gene>
<name>A0A923K870_9PSED</name>
<dbReference type="Pfam" id="PF00419">
    <property type="entry name" value="Fimbrial"/>
    <property type="match status" value="1"/>
</dbReference>
<evidence type="ECO:0000256" key="2">
    <source>
        <dbReference type="ARBA" id="ARBA00006671"/>
    </source>
</evidence>
<protein>
    <submittedName>
        <fullName evidence="7">Type 1 fimbrial protein</fullName>
    </submittedName>
</protein>
<dbReference type="PANTHER" id="PTHR33420">
    <property type="entry name" value="FIMBRIAL SUBUNIT ELFA-RELATED"/>
    <property type="match status" value="1"/>
</dbReference>
<evidence type="ECO:0000256" key="5">
    <source>
        <dbReference type="SAM" id="SignalP"/>
    </source>
</evidence>
<dbReference type="InterPro" id="IPR000259">
    <property type="entry name" value="Adhesion_dom_fimbrial"/>
</dbReference>
<dbReference type="InterPro" id="IPR008966">
    <property type="entry name" value="Adhesion_dom_sf"/>
</dbReference>
<dbReference type="Gene3D" id="2.60.40.3310">
    <property type="match status" value="1"/>
</dbReference>
<accession>A0A923K870</accession>
<dbReference type="Gene3D" id="2.60.40.1090">
    <property type="entry name" value="Fimbrial-type adhesion domain"/>
    <property type="match status" value="1"/>
</dbReference>
<evidence type="ECO:0000256" key="4">
    <source>
        <dbReference type="ARBA" id="ARBA00023263"/>
    </source>
</evidence>
<feature type="domain" description="Fimbrial-type adhesion" evidence="6">
    <location>
        <begin position="208"/>
        <end position="358"/>
    </location>
</feature>
<reference evidence="7" key="2">
    <citation type="submission" date="2020-07" db="EMBL/GenBank/DDBJ databases">
        <authorList>
            <person name="Lood C."/>
            <person name="Girard L."/>
        </authorList>
    </citation>
    <scope>NUCLEOTIDE SEQUENCE</scope>
    <source>
        <strain evidence="7">RW4S2</strain>
    </source>
</reference>
<comment type="similarity">
    <text evidence="2">Belongs to the fimbrial protein family.</text>
</comment>
<reference evidence="8" key="3">
    <citation type="submission" date="2021-06" db="EMBL/GenBank/DDBJ databases">
        <title>Updating the genus Pseudomonas: Description of 43 new species and partition of the Pseudomonas putida group.</title>
        <authorList>
            <person name="Girard L."/>
            <person name="Lood C."/>
            <person name="Vandamme P."/>
            <person name="Rokni-Zadeh H."/>
            <person name="Van Noort V."/>
            <person name="Hofte M."/>
            <person name="Lavigne R."/>
            <person name="De Mot R."/>
        </authorList>
    </citation>
    <scope>NUCLEOTIDE SEQUENCE</scope>
    <source>
        <strain evidence="8">RW4S2</strain>
    </source>
</reference>
<dbReference type="InterPro" id="IPR050263">
    <property type="entry name" value="Bact_Fimbrial_Adh_Pro"/>
</dbReference>
<evidence type="ECO:0000259" key="6">
    <source>
        <dbReference type="Pfam" id="PF00419"/>
    </source>
</evidence>
<dbReference type="RefSeq" id="WP_186604045.1">
    <property type="nucleotide sequence ID" value="NZ_JABWRP020000001.1"/>
</dbReference>
<dbReference type="GO" id="GO:0009289">
    <property type="term" value="C:pilus"/>
    <property type="evidence" value="ECO:0007669"/>
    <property type="project" value="UniProtKB-SubCell"/>
</dbReference>
<keyword evidence="4" id="KW-0281">Fimbrium</keyword>
<dbReference type="EMBL" id="JABWRP010000024">
    <property type="protein sequence ID" value="MBC3473190.1"/>
    <property type="molecule type" value="Genomic_DNA"/>
</dbReference>
<evidence type="ECO:0000313" key="7">
    <source>
        <dbReference type="EMBL" id="MBC3473190.1"/>
    </source>
</evidence>
<dbReference type="EMBL" id="JABWRP020000001">
    <property type="protein sequence ID" value="MBV4539703.1"/>
    <property type="molecule type" value="Genomic_DNA"/>
</dbReference>
<proteinExistence type="inferred from homology"/>
<comment type="subcellular location">
    <subcellularLocation>
        <location evidence="1">Fimbrium</location>
    </subcellularLocation>
</comment>
<dbReference type="AlphaFoldDB" id="A0A923K870"/>
<dbReference type="GO" id="GO:0043709">
    <property type="term" value="P:cell adhesion involved in single-species biofilm formation"/>
    <property type="evidence" value="ECO:0007669"/>
    <property type="project" value="TreeGrafter"/>
</dbReference>
<evidence type="ECO:0000256" key="1">
    <source>
        <dbReference type="ARBA" id="ARBA00004561"/>
    </source>
</evidence>
<dbReference type="InterPro" id="IPR036937">
    <property type="entry name" value="Adhesion_dom_fimbrial_sf"/>
</dbReference>
<keyword evidence="3 5" id="KW-0732">Signal</keyword>
<feature type="chain" id="PRO_5044697187" evidence="5">
    <location>
        <begin position="27"/>
        <end position="359"/>
    </location>
</feature>
<feature type="signal peptide" evidence="5">
    <location>
        <begin position="1"/>
        <end position="26"/>
    </location>
</feature>
<evidence type="ECO:0000313" key="8">
    <source>
        <dbReference type="EMBL" id="MBV4539703.1"/>
    </source>
</evidence>
<dbReference type="SUPFAM" id="SSF49401">
    <property type="entry name" value="Bacterial adhesins"/>
    <property type="match status" value="1"/>
</dbReference>
<dbReference type="PANTHER" id="PTHR33420:SF3">
    <property type="entry name" value="FIMBRIAL SUBUNIT ELFA"/>
    <property type="match status" value="1"/>
</dbReference>
<evidence type="ECO:0000256" key="3">
    <source>
        <dbReference type="ARBA" id="ARBA00022729"/>
    </source>
</evidence>